<comment type="subcellular location">
    <subcellularLocation>
        <location evidence="1">Membrane</location>
        <topology evidence="1">Multi-pass membrane protein</topology>
    </subcellularLocation>
</comment>
<evidence type="ECO:0000256" key="4">
    <source>
        <dbReference type="ARBA" id="ARBA00022989"/>
    </source>
</evidence>
<feature type="transmembrane region" description="Helical" evidence="6">
    <location>
        <begin position="38"/>
        <end position="60"/>
    </location>
</feature>
<reference evidence="7 8" key="1">
    <citation type="submission" date="2013-11" db="EMBL/GenBank/DDBJ databases">
        <title>Genome sequencing of Stegodyphus mimosarum.</title>
        <authorList>
            <person name="Bechsgaard J."/>
        </authorList>
    </citation>
    <scope>NUCLEOTIDE SEQUENCE [LARGE SCALE GENOMIC DNA]</scope>
</reference>
<dbReference type="AlphaFoldDB" id="A0A087T0R8"/>
<evidence type="ECO:0000256" key="3">
    <source>
        <dbReference type="ARBA" id="ARBA00022692"/>
    </source>
</evidence>
<dbReference type="Pfam" id="PF04142">
    <property type="entry name" value="Nuc_sug_transp"/>
    <property type="match status" value="1"/>
</dbReference>
<dbReference type="GO" id="GO:0015165">
    <property type="term" value="F:pyrimidine nucleotide-sugar transmembrane transporter activity"/>
    <property type="evidence" value="ECO:0007669"/>
    <property type="project" value="InterPro"/>
</dbReference>
<proteinExistence type="predicted"/>
<dbReference type="Proteomes" id="UP000054359">
    <property type="component" value="Unassembled WGS sequence"/>
</dbReference>
<keyword evidence="4 6" id="KW-1133">Transmembrane helix</keyword>
<feature type="non-terminal residue" evidence="7">
    <location>
        <position position="119"/>
    </location>
</feature>
<protein>
    <submittedName>
        <fullName evidence="7">UDP-galactose translocator</fullName>
    </submittedName>
</protein>
<keyword evidence="5 6" id="KW-0472">Membrane</keyword>
<evidence type="ECO:0000256" key="2">
    <source>
        <dbReference type="ARBA" id="ARBA00022597"/>
    </source>
</evidence>
<evidence type="ECO:0000256" key="6">
    <source>
        <dbReference type="SAM" id="Phobius"/>
    </source>
</evidence>
<keyword evidence="8" id="KW-1185">Reference proteome</keyword>
<evidence type="ECO:0000313" key="8">
    <source>
        <dbReference type="Proteomes" id="UP000054359"/>
    </source>
</evidence>
<keyword evidence="3 6" id="KW-0812">Transmembrane</keyword>
<keyword evidence="2" id="KW-0813">Transport</keyword>
<feature type="transmembrane region" description="Helical" evidence="6">
    <location>
        <begin position="67"/>
        <end position="84"/>
    </location>
</feature>
<evidence type="ECO:0000313" key="7">
    <source>
        <dbReference type="EMBL" id="KFM58707.1"/>
    </source>
</evidence>
<dbReference type="STRING" id="407821.A0A087T0R8"/>
<dbReference type="PANTHER" id="PTHR10231">
    <property type="entry name" value="NUCLEOTIDE-SUGAR TRANSMEMBRANE TRANSPORTER"/>
    <property type="match status" value="1"/>
</dbReference>
<keyword evidence="2" id="KW-0762">Sugar transport</keyword>
<dbReference type="OrthoDB" id="408493at2759"/>
<evidence type="ECO:0000256" key="1">
    <source>
        <dbReference type="ARBA" id="ARBA00004141"/>
    </source>
</evidence>
<dbReference type="InterPro" id="IPR007271">
    <property type="entry name" value="Nuc_sug_transpt"/>
</dbReference>
<dbReference type="EMBL" id="KK112859">
    <property type="protein sequence ID" value="KFM58707.1"/>
    <property type="molecule type" value="Genomic_DNA"/>
</dbReference>
<dbReference type="GO" id="GO:0000139">
    <property type="term" value="C:Golgi membrane"/>
    <property type="evidence" value="ECO:0007669"/>
    <property type="project" value="InterPro"/>
</dbReference>
<organism evidence="7 8">
    <name type="scientific">Stegodyphus mimosarum</name>
    <name type="common">African social velvet spider</name>
    <dbReference type="NCBI Taxonomy" id="407821"/>
    <lineage>
        <taxon>Eukaryota</taxon>
        <taxon>Metazoa</taxon>
        <taxon>Ecdysozoa</taxon>
        <taxon>Arthropoda</taxon>
        <taxon>Chelicerata</taxon>
        <taxon>Arachnida</taxon>
        <taxon>Araneae</taxon>
        <taxon>Araneomorphae</taxon>
        <taxon>Entelegynae</taxon>
        <taxon>Eresoidea</taxon>
        <taxon>Eresidae</taxon>
        <taxon>Stegodyphus</taxon>
    </lineage>
</organism>
<name>A0A087T0R8_STEMI</name>
<evidence type="ECO:0000256" key="5">
    <source>
        <dbReference type="ARBA" id="ARBA00023136"/>
    </source>
</evidence>
<dbReference type="OMA" id="FFRGFFH"/>
<accession>A0A087T0R8</accession>
<dbReference type="NCBIfam" id="TIGR00803">
    <property type="entry name" value="nst"/>
    <property type="match status" value="1"/>
</dbReference>
<sequence length="119" mass="13299">MRNVQLCVTSIPVGLFMVYVIDWNEVSTKGFFHGYNTVVWYVIMLQAFGGLIVAVVVRYADNILKGFSTSLAIVLSCVISVYVFNFQLTSKFICGASLVICSTFLYSRYPPSVPAVYKK</sequence>
<gene>
    <name evidence="7" type="ORF">X975_22998</name>
</gene>